<accession>A0A5C6BFW7</accession>
<dbReference type="InterPro" id="IPR003719">
    <property type="entry name" value="Phenazine_PhzF-like"/>
</dbReference>
<organism evidence="3 4">
    <name type="scientific">Allorhodopirellula heiligendammensis</name>
    <dbReference type="NCBI Taxonomy" id="2714739"/>
    <lineage>
        <taxon>Bacteria</taxon>
        <taxon>Pseudomonadati</taxon>
        <taxon>Planctomycetota</taxon>
        <taxon>Planctomycetia</taxon>
        <taxon>Pirellulales</taxon>
        <taxon>Pirellulaceae</taxon>
        <taxon>Allorhodopirellula</taxon>
    </lineage>
</organism>
<dbReference type="EMBL" id="SJPU01000003">
    <property type="protein sequence ID" value="TWU10537.1"/>
    <property type="molecule type" value="Genomic_DNA"/>
</dbReference>
<evidence type="ECO:0000256" key="1">
    <source>
        <dbReference type="ARBA" id="ARBA00008270"/>
    </source>
</evidence>
<keyword evidence="4" id="KW-1185">Reference proteome</keyword>
<dbReference type="GO" id="GO:0005737">
    <property type="term" value="C:cytoplasm"/>
    <property type="evidence" value="ECO:0007669"/>
    <property type="project" value="TreeGrafter"/>
</dbReference>
<proteinExistence type="inferred from homology"/>
<sequence>MSIKQGIAIWQVDAFTDGPFTGNPAAVCILNDYPSDKWMQNVASEMNLSETAFVVPLH</sequence>
<comment type="caution">
    <text evidence="3">The sequence shown here is derived from an EMBL/GenBank/DDBJ whole genome shotgun (WGS) entry which is preliminary data.</text>
</comment>
<comment type="similarity">
    <text evidence="1">Belongs to the PhzF family.</text>
</comment>
<dbReference type="SUPFAM" id="SSF54506">
    <property type="entry name" value="Diaminopimelate epimerase-like"/>
    <property type="match status" value="1"/>
</dbReference>
<evidence type="ECO:0000256" key="2">
    <source>
        <dbReference type="ARBA" id="ARBA00023235"/>
    </source>
</evidence>
<evidence type="ECO:0000313" key="3">
    <source>
        <dbReference type="EMBL" id="TWU10537.1"/>
    </source>
</evidence>
<dbReference type="Gene3D" id="3.10.310.10">
    <property type="entry name" value="Diaminopimelate Epimerase, Chain A, domain 1"/>
    <property type="match status" value="1"/>
</dbReference>
<name>A0A5C6BFW7_9BACT</name>
<dbReference type="AlphaFoldDB" id="A0A5C6BFW7"/>
<reference evidence="3 4" key="1">
    <citation type="journal article" date="2020" name="Antonie Van Leeuwenhoek">
        <title>Rhodopirellula heiligendammensis sp. nov., Rhodopirellula pilleata sp. nov., and Rhodopirellula solitaria sp. nov. isolated from natural or artificial marine surfaces in Northern Germany and California, USA, and emended description of the genus Rhodopirellula.</title>
        <authorList>
            <person name="Kallscheuer N."/>
            <person name="Wiegand S."/>
            <person name="Jogler M."/>
            <person name="Boedeker C."/>
            <person name="Peeters S.H."/>
            <person name="Rast P."/>
            <person name="Heuer A."/>
            <person name="Jetten M.S.M."/>
            <person name="Rohde M."/>
            <person name="Jogler C."/>
        </authorList>
    </citation>
    <scope>NUCLEOTIDE SEQUENCE [LARGE SCALE GENOMIC DNA]</scope>
    <source>
        <strain evidence="3 4">Poly21</strain>
    </source>
</reference>
<keyword evidence="2" id="KW-0413">Isomerase</keyword>
<evidence type="ECO:0000313" key="4">
    <source>
        <dbReference type="Proteomes" id="UP000319908"/>
    </source>
</evidence>
<gene>
    <name evidence="3" type="ORF">Poly21_44420</name>
</gene>
<dbReference type="GO" id="GO:0016853">
    <property type="term" value="F:isomerase activity"/>
    <property type="evidence" value="ECO:0007669"/>
    <property type="project" value="UniProtKB-KW"/>
</dbReference>
<dbReference type="PANTHER" id="PTHR13774:SF17">
    <property type="entry name" value="PHENAZINE BIOSYNTHESIS-LIKE DOMAIN-CONTAINING PROTEIN"/>
    <property type="match status" value="1"/>
</dbReference>
<dbReference type="Pfam" id="PF02567">
    <property type="entry name" value="PhzC-PhzF"/>
    <property type="match status" value="1"/>
</dbReference>
<dbReference type="Proteomes" id="UP000319908">
    <property type="component" value="Unassembled WGS sequence"/>
</dbReference>
<dbReference type="PANTHER" id="PTHR13774">
    <property type="entry name" value="PHENAZINE BIOSYNTHESIS PROTEIN"/>
    <property type="match status" value="1"/>
</dbReference>
<protein>
    <recommendedName>
        <fullName evidence="5">Isomerase YddE</fullName>
    </recommendedName>
</protein>
<evidence type="ECO:0008006" key="5">
    <source>
        <dbReference type="Google" id="ProtNLM"/>
    </source>
</evidence>